<evidence type="ECO:0000259" key="10">
    <source>
        <dbReference type="PROSITE" id="PS51675"/>
    </source>
</evidence>
<keyword evidence="3" id="KW-0489">Methyltransferase</keyword>
<dbReference type="InterPro" id="IPR007356">
    <property type="entry name" value="tRNA_m1G_MeTrfase_euk"/>
</dbReference>
<comment type="caution">
    <text evidence="11">The sequence shown here is derived from an EMBL/GenBank/DDBJ whole genome shotgun (WGS) entry which is preliminary data.</text>
</comment>
<evidence type="ECO:0000256" key="2">
    <source>
        <dbReference type="ARBA" id="ARBA00020451"/>
    </source>
</evidence>
<keyword evidence="5" id="KW-0949">S-adenosyl-L-methionine</keyword>
<dbReference type="PANTHER" id="PTHR13563:SF13">
    <property type="entry name" value="TRNA METHYLTRANSFERASE 10 HOMOLOG A"/>
    <property type="match status" value="1"/>
</dbReference>
<evidence type="ECO:0000313" key="12">
    <source>
        <dbReference type="Proteomes" id="UP000886653"/>
    </source>
</evidence>
<feature type="domain" description="SAM-dependent MTase TRM10-type" evidence="10">
    <location>
        <begin position="78"/>
        <end position="273"/>
    </location>
</feature>
<dbReference type="EMBL" id="MU167264">
    <property type="protein sequence ID" value="KAG0146185.1"/>
    <property type="molecule type" value="Genomic_DNA"/>
</dbReference>
<evidence type="ECO:0000256" key="8">
    <source>
        <dbReference type="ARBA" id="ARBA00048434"/>
    </source>
</evidence>
<protein>
    <recommendedName>
        <fullName evidence="2">tRNA (guanine(9)-N1)-methyltransferase</fullName>
        <ecNumber evidence="1">2.1.1.221</ecNumber>
    </recommendedName>
    <alternativeName>
        <fullName evidence="7">tRNA methyltransferase 10</fullName>
    </alternativeName>
    <alternativeName>
        <fullName evidence="6">tRNA(m1G9)-methyltransferase</fullName>
    </alternativeName>
</protein>
<dbReference type="Proteomes" id="UP000886653">
    <property type="component" value="Unassembled WGS sequence"/>
</dbReference>
<dbReference type="CDD" id="cd18089">
    <property type="entry name" value="SPOUT_Trm10-like"/>
    <property type="match status" value="1"/>
</dbReference>
<dbReference type="GO" id="GO:0005634">
    <property type="term" value="C:nucleus"/>
    <property type="evidence" value="ECO:0007669"/>
    <property type="project" value="TreeGrafter"/>
</dbReference>
<feature type="region of interest" description="Disordered" evidence="9">
    <location>
        <begin position="1"/>
        <end position="65"/>
    </location>
</feature>
<accession>A0A9P6TC12</accession>
<dbReference type="GO" id="GO:0052905">
    <property type="term" value="F:tRNA (guanosine(9)-N1)-methyltransferase activity"/>
    <property type="evidence" value="ECO:0007669"/>
    <property type="project" value="UniProtKB-EC"/>
</dbReference>
<name>A0A9P6TC12_9BASI</name>
<dbReference type="PROSITE" id="PS51675">
    <property type="entry name" value="SAM_MT_TRM10"/>
    <property type="match status" value="1"/>
</dbReference>
<dbReference type="AlphaFoldDB" id="A0A9P6TC12"/>
<dbReference type="GO" id="GO:0002939">
    <property type="term" value="P:tRNA N1-guanine methylation"/>
    <property type="evidence" value="ECO:0007669"/>
    <property type="project" value="TreeGrafter"/>
</dbReference>
<evidence type="ECO:0000256" key="6">
    <source>
        <dbReference type="ARBA" id="ARBA00031792"/>
    </source>
</evidence>
<evidence type="ECO:0000256" key="1">
    <source>
        <dbReference type="ARBA" id="ARBA00012797"/>
    </source>
</evidence>
<sequence length="305" mass="35609">MEPVTELNPNQSSILDSEIIPSNSNSNEIKKSKNQIKRELKQEKKLLERPKKRAEEKARKKQRKIQNKLKNEDVNLIKKNKLNHQQTIFNSKIIFDCSFDIKMSPKDIISLDRQLSHSYSVNRKSQIRFTELICTSFNGKLKQKMELNGNQHLRWKNFNFSEISLKDFIQNDQQDVIYLTADSPNIITNIDTEKVYVIGAIVDHNRYKNLCYDIAEEMGIQHAQLPIGKYMAEMKSRKVLTVNQVLEIMLCWLKERDWRIAFERVIPIRKLTNGSMNQTVLESEVVVTEGEIEGINESESELVII</sequence>
<evidence type="ECO:0000256" key="7">
    <source>
        <dbReference type="ARBA" id="ARBA00032166"/>
    </source>
</evidence>
<dbReference type="Gene3D" id="3.40.1280.30">
    <property type="match status" value="1"/>
</dbReference>
<dbReference type="GO" id="GO:0000049">
    <property type="term" value="F:tRNA binding"/>
    <property type="evidence" value="ECO:0007669"/>
    <property type="project" value="TreeGrafter"/>
</dbReference>
<dbReference type="InterPro" id="IPR028564">
    <property type="entry name" value="MT_TRM10-typ"/>
</dbReference>
<proteinExistence type="predicted"/>
<evidence type="ECO:0000256" key="9">
    <source>
        <dbReference type="SAM" id="MobiDB-lite"/>
    </source>
</evidence>
<evidence type="ECO:0000256" key="4">
    <source>
        <dbReference type="ARBA" id="ARBA00022679"/>
    </source>
</evidence>
<keyword evidence="12" id="KW-1185">Reference proteome</keyword>
<evidence type="ECO:0000256" key="3">
    <source>
        <dbReference type="ARBA" id="ARBA00022603"/>
    </source>
</evidence>
<comment type="catalytic activity">
    <reaction evidence="8">
        <text>guanosine(9) in tRNA + S-adenosyl-L-methionine = N(1)-methylguanosine(9) in tRNA + S-adenosyl-L-homocysteine + H(+)</text>
        <dbReference type="Rhea" id="RHEA:43156"/>
        <dbReference type="Rhea" id="RHEA-COMP:10367"/>
        <dbReference type="Rhea" id="RHEA-COMP:10368"/>
        <dbReference type="ChEBI" id="CHEBI:15378"/>
        <dbReference type="ChEBI" id="CHEBI:57856"/>
        <dbReference type="ChEBI" id="CHEBI:59789"/>
        <dbReference type="ChEBI" id="CHEBI:73542"/>
        <dbReference type="ChEBI" id="CHEBI:74269"/>
        <dbReference type="EC" id="2.1.1.221"/>
    </reaction>
</comment>
<gene>
    <name evidence="11" type="ORF">CROQUDRAFT_77967</name>
</gene>
<dbReference type="InterPro" id="IPR038459">
    <property type="entry name" value="MT_TRM10-typ_sf"/>
</dbReference>
<dbReference type="EC" id="2.1.1.221" evidence="1"/>
<reference evidence="11" key="1">
    <citation type="submission" date="2013-11" db="EMBL/GenBank/DDBJ databases">
        <title>Genome sequence of the fusiform rust pathogen reveals effectors for host alternation and coevolution with pine.</title>
        <authorList>
            <consortium name="DOE Joint Genome Institute"/>
            <person name="Smith K."/>
            <person name="Pendleton A."/>
            <person name="Kubisiak T."/>
            <person name="Anderson C."/>
            <person name="Salamov A."/>
            <person name="Aerts A."/>
            <person name="Riley R."/>
            <person name="Clum A."/>
            <person name="Lindquist E."/>
            <person name="Ence D."/>
            <person name="Campbell M."/>
            <person name="Kronenberg Z."/>
            <person name="Feau N."/>
            <person name="Dhillon B."/>
            <person name="Hamelin R."/>
            <person name="Burleigh J."/>
            <person name="Smith J."/>
            <person name="Yandell M."/>
            <person name="Nelson C."/>
            <person name="Grigoriev I."/>
            <person name="Davis J."/>
        </authorList>
    </citation>
    <scope>NUCLEOTIDE SEQUENCE</scope>
    <source>
        <strain evidence="11">G11</strain>
    </source>
</reference>
<organism evidence="11 12">
    <name type="scientific">Cronartium quercuum f. sp. fusiforme G11</name>
    <dbReference type="NCBI Taxonomy" id="708437"/>
    <lineage>
        <taxon>Eukaryota</taxon>
        <taxon>Fungi</taxon>
        <taxon>Dikarya</taxon>
        <taxon>Basidiomycota</taxon>
        <taxon>Pucciniomycotina</taxon>
        <taxon>Pucciniomycetes</taxon>
        <taxon>Pucciniales</taxon>
        <taxon>Coleosporiaceae</taxon>
        <taxon>Cronartium</taxon>
    </lineage>
</organism>
<evidence type="ECO:0000256" key="5">
    <source>
        <dbReference type="ARBA" id="ARBA00022691"/>
    </source>
</evidence>
<dbReference type="OrthoDB" id="278300at2759"/>
<keyword evidence="4" id="KW-0808">Transferase</keyword>
<evidence type="ECO:0000313" key="11">
    <source>
        <dbReference type="EMBL" id="KAG0146185.1"/>
    </source>
</evidence>
<dbReference type="PANTHER" id="PTHR13563">
    <property type="entry name" value="TRNA (GUANINE-9-) METHYLTRANSFERASE"/>
    <property type="match status" value="1"/>
</dbReference>
<feature type="compositionally biased region" description="Basic and acidic residues" evidence="9">
    <location>
        <begin position="28"/>
        <end position="58"/>
    </location>
</feature>